<evidence type="ECO:0000259" key="4">
    <source>
        <dbReference type="Pfam" id="PF00891"/>
    </source>
</evidence>
<reference evidence="5" key="1">
    <citation type="journal article" date="2012" name="PLoS Genet.">
        <title>Comparative analysis of the genomes of two field isolates of the rice blast fungus Magnaporthe oryzae.</title>
        <authorList>
            <person name="Xue M."/>
            <person name="Yang J."/>
            <person name="Li Z."/>
            <person name="Hu S."/>
            <person name="Yao N."/>
            <person name="Dean R.A."/>
            <person name="Zhao W."/>
            <person name="Shen M."/>
            <person name="Zhang H."/>
            <person name="Li C."/>
            <person name="Liu L."/>
            <person name="Cao L."/>
            <person name="Xu X."/>
            <person name="Xing Y."/>
            <person name="Hsiang T."/>
            <person name="Zhang Z."/>
            <person name="Xu J.R."/>
            <person name="Peng Y.L."/>
        </authorList>
    </citation>
    <scope>NUCLEOTIDE SEQUENCE</scope>
    <source>
        <strain evidence="5">Y34</strain>
    </source>
</reference>
<evidence type="ECO:0000256" key="2">
    <source>
        <dbReference type="ARBA" id="ARBA00022679"/>
    </source>
</evidence>
<dbReference type="PANTHER" id="PTHR43712">
    <property type="entry name" value="PUTATIVE (AFU_ORTHOLOGUE AFUA_4G14580)-RELATED"/>
    <property type="match status" value="1"/>
</dbReference>
<dbReference type="InterPro" id="IPR036388">
    <property type="entry name" value="WH-like_DNA-bd_sf"/>
</dbReference>
<dbReference type="Gene3D" id="3.40.50.150">
    <property type="entry name" value="Vaccinia Virus protein VP39"/>
    <property type="match status" value="1"/>
</dbReference>
<dbReference type="Pfam" id="PF00891">
    <property type="entry name" value="Methyltransf_2"/>
    <property type="match status" value="1"/>
</dbReference>
<dbReference type="InterPro" id="IPR001077">
    <property type="entry name" value="COMT_C"/>
</dbReference>
<protein>
    <submittedName>
        <fullName evidence="5">O-methyltransferase</fullName>
    </submittedName>
</protein>
<organism evidence="5">
    <name type="scientific">Pyricularia oryzae (strain Y34)</name>
    <name type="common">Rice blast fungus</name>
    <name type="synonym">Magnaporthe oryzae</name>
    <dbReference type="NCBI Taxonomy" id="1143189"/>
    <lineage>
        <taxon>Eukaryota</taxon>
        <taxon>Fungi</taxon>
        <taxon>Dikarya</taxon>
        <taxon>Ascomycota</taxon>
        <taxon>Pezizomycotina</taxon>
        <taxon>Sordariomycetes</taxon>
        <taxon>Sordariomycetidae</taxon>
        <taxon>Magnaporthales</taxon>
        <taxon>Pyriculariaceae</taxon>
        <taxon>Pyricularia</taxon>
    </lineage>
</organism>
<dbReference type="EMBL" id="JH793897">
    <property type="protein sequence ID" value="ELQ33627.1"/>
    <property type="molecule type" value="Genomic_DNA"/>
</dbReference>
<sequence length="574" mass="63082">ARILASPGEIITAWVLPRHEIRHAIPALLGRILTAVSVAFRLMVSVGPVGCSSLNIACVDKSSYGFAGEKGGSNELEGKWSAEVPESPCLGPGRFAEGAQGTLFRWPRTANVEIRNSSNGFGSNFLSSTMPTVTIKDDGELMQLASSIHTAAANIKAFCETEGLQQPSSSLVPKVPRTLHNAPYFEDRDALLAAAEQLIRLVRGPREHLIALSFEHNATASLQIIMKYSLARHVPLKGTTTYGAIAQAVGKKEVTPALVGRVLEHAATFDLFDVRSGGVVSHNITSSLLVTDPDLESWMEINATVAYPAGAAIVKALETYGYSPEVDEAPFGVSIGRKIGQFEQYREPRADGKRYHEIFARAMKGIGAEGNYDYQHVVDGGYPWHELEKGAGHLVVDIGGGTGHVSVAVAKRYRGLRFEVQDLPETIEMGEQLCPVELKDRIKFRPNDFMTPQTPRRDVQDEGVAYFCRWILHDWSDKYASKILQGLVCALRPQDRIIINEVLVPEPGTDRHKARRVHDGDLLMYMNLNGRERNIGAFEELGKSVTPQLRVHRVHHLTQGALSIIEMIRVDSTL</sequence>
<dbReference type="GO" id="GO:0032259">
    <property type="term" value="P:methylation"/>
    <property type="evidence" value="ECO:0007669"/>
    <property type="project" value="UniProtKB-KW"/>
</dbReference>
<dbReference type="GO" id="GO:0008171">
    <property type="term" value="F:O-methyltransferase activity"/>
    <property type="evidence" value="ECO:0007669"/>
    <property type="project" value="InterPro"/>
</dbReference>
<keyword evidence="1" id="KW-0489">Methyltransferase</keyword>
<name>A0AA97NNX7_PYRO3</name>
<evidence type="ECO:0000256" key="1">
    <source>
        <dbReference type="ARBA" id="ARBA00022603"/>
    </source>
</evidence>
<feature type="domain" description="O-methyltransferase C-terminal" evidence="4">
    <location>
        <begin position="394"/>
        <end position="542"/>
    </location>
</feature>
<gene>
    <name evidence="5" type="ORF">OOU_Y34scaffold00917g1</name>
</gene>
<keyword evidence="2" id="KW-0808">Transferase</keyword>
<dbReference type="Gene3D" id="1.10.10.10">
    <property type="entry name" value="Winged helix-like DNA-binding domain superfamily/Winged helix DNA-binding domain"/>
    <property type="match status" value="1"/>
</dbReference>
<dbReference type="PANTHER" id="PTHR43712:SF16">
    <property type="entry name" value="O-METHYLTRANSFERASE ELCB"/>
    <property type="match status" value="1"/>
</dbReference>
<dbReference type="AlphaFoldDB" id="A0AA97NNX7"/>
<feature type="non-terminal residue" evidence="5">
    <location>
        <position position="1"/>
    </location>
</feature>
<dbReference type="InterPro" id="IPR029063">
    <property type="entry name" value="SAM-dependent_MTases_sf"/>
</dbReference>
<dbReference type="PROSITE" id="PS51683">
    <property type="entry name" value="SAM_OMT_II"/>
    <property type="match status" value="1"/>
</dbReference>
<keyword evidence="3" id="KW-0949">S-adenosyl-L-methionine</keyword>
<proteinExistence type="predicted"/>
<evidence type="ECO:0000313" key="5">
    <source>
        <dbReference type="EMBL" id="ELQ33627.1"/>
    </source>
</evidence>
<dbReference type="SUPFAM" id="SSF53335">
    <property type="entry name" value="S-adenosyl-L-methionine-dependent methyltransferases"/>
    <property type="match status" value="1"/>
</dbReference>
<accession>A0AA97NNX7</accession>
<dbReference type="InterPro" id="IPR016461">
    <property type="entry name" value="COMT-like"/>
</dbReference>
<evidence type="ECO:0000256" key="3">
    <source>
        <dbReference type="ARBA" id="ARBA00022691"/>
    </source>
</evidence>
<dbReference type="Proteomes" id="UP000011086">
    <property type="component" value="Unassembled WGS sequence"/>
</dbReference>